<accession>K2NZB1</accession>
<comment type="caution">
    <text evidence="2">The sequence shown here is derived from an EMBL/GenBank/DDBJ whole genome shotgun (WGS) entry which is preliminary data.</text>
</comment>
<feature type="domain" description="Carboxymuconolactone decarboxylase-like" evidence="1">
    <location>
        <begin position="154"/>
        <end position="216"/>
    </location>
</feature>
<dbReference type="PATRIC" id="fig|555500.3.peg.2841"/>
<dbReference type="RefSeq" id="WP_008992596.1">
    <property type="nucleotide sequence ID" value="NZ_AMSG01000030.1"/>
</dbReference>
<dbReference type="Gene3D" id="1.20.1290.10">
    <property type="entry name" value="AhpD-like"/>
    <property type="match status" value="1"/>
</dbReference>
<evidence type="ECO:0000313" key="3">
    <source>
        <dbReference type="Proteomes" id="UP000007364"/>
    </source>
</evidence>
<dbReference type="OrthoDB" id="9812754at2"/>
<evidence type="ECO:0000313" key="2">
    <source>
        <dbReference type="EMBL" id="EKF54143.1"/>
    </source>
</evidence>
<protein>
    <submittedName>
        <fullName evidence="2">Carboxymuconolactone decarboxylase</fullName>
    </submittedName>
</protein>
<proteinExistence type="predicted"/>
<organism evidence="2 3">
    <name type="scientific">Galbibacter marinus</name>
    <dbReference type="NCBI Taxonomy" id="555500"/>
    <lineage>
        <taxon>Bacteria</taxon>
        <taxon>Pseudomonadati</taxon>
        <taxon>Bacteroidota</taxon>
        <taxon>Flavobacteriia</taxon>
        <taxon>Flavobacteriales</taxon>
        <taxon>Flavobacteriaceae</taxon>
        <taxon>Galbibacter</taxon>
    </lineage>
</organism>
<dbReference type="InterPro" id="IPR003779">
    <property type="entry name" value="CMD-like"/>
</dbReference>
<feature type="domain" description="Carboxymuconolactone decarboxylase-like" evidence="1">
    <location>
        <begin position="26"/>
        <end position="93"/>
    </location>
</feature>
<dbReference type="InterPro" id="IPR029032">
    <property type="entry name" value="AhpD-like"/>
</dbReference>
<dbReference type="AlphaFoldDB" id="K2NZB1"/>
<dbReference type="InterPro" id="IPR052512">
    <property type="entry name" value="4CMD/NDH-1_regulator"/>
</dbReference>
<name>K2NZB1_9FLAO</name>
<dbReference type="EMBL" id="AMSG01000030">
    <property type="protein sequence ID" value="EKF54143.1"/>
    <property type="molecule type" value="Genomic_DNA"/>
</dbReference>
<dbReference type="SUPFAM" id="SSF69118">
    <property type="entry name" value="AhpD-like"/>
    <property type="match status" value="1"/>
</dbReference>
<dbReference type="PANTHER" id="PTHR33570:SF2">
    <property type="entry name" value="CARBOXYMUCONOLACTONE DECARBOXYLASE-LIKE DOMAIN-CONTAINING PROTEIN"/>
    <property type="match status" value="1"/>
</dbReference>
<keyword evidence="3" id="KW-1185">Reference proteome</keyword>
<dbReference type="PANTHER" id="PTHR33570">
    <property type="entry name" value="4-CARBOXYMUCONOLACTONE DECARBOXYLASE FAMILY PROTEIN"/>
    <property type="match status" value="1"/>
</dbReference>
<evidence type="ECO:0000259" key="1">
    <source>
        <dbReference type="Pfam" id="PF02627"/>
    </source>
</evidence>
<dbReference type="Proteomes" id="UP000007364">
    <property type="component" value="Unassembled WGS sequence"/>
</dbReference>
<dbReference type="STRING" id="555500.I215_13792"/>
<gene>
    <name evidence="2" type="ORF">I215_13792</name>
</gene>
<dbReference type="GO" id="GO:0051920">
    <property type="term" value="F:peroxiredoxin activity"/>
    <property type="evidence" value="ECO:0007669"/>
    <property type="project" value="InterPro"/>
</dbReference>
<sequence>MHISKFFIVFSLFFLTVGVTHPIDASEGALFQETLTQKEQSLVLVASFTANGELKKLEKALHDGLNNGLTVNQIKEAMVHLYAYCGFPRSIRGLQTFIKVLDDRKEKGIQDKWGPEASPIKDSRDKYDRGKENLDKLVGTTLDGPKKGYAKFSPEIEIFLKEHLFADLFERDVLTYKERELVTISVIASIQNAEPMLRSHMNICLIQGWTEGQLHDFTKIIKQHVGKQEGTAAEEVLNELLESKK</sequence>
<dbReference type="Pfam" id="PF02627">
    <property type="entry name" value="CMD"/>
    <property type="match status" value="2"/>
</dbReference>
<dbReference type="eggNOG" id="COG0599">
    <property type="taxonomic scope" value="Bacteria"/>
</dbReference>
<reference evidence="2 3" key="1">
    <citation type="journal article" date="2012" name="J. Bacteriol.">
        <title>Genome Sequence of Galbibacter marinum Type Strain ck-I2-15.</title>
        <authorList>
            <person name="Lai Q."/>
            <person name="Li C."/>
            <person name="Shao Z."/>
        </authorList>
    </citation>
    <scope>NUCLEOTIDE SEQUENCE [LARGE SCALE GENOMIC DNA]</scope>
    <source>
        <strain evidence="3">ck-I2-15</strain>
    </source>
</reference>